<comment type="caution">
    <text evidence="1">The sequence shown here is derived from an EMBL/GenBank/DDBJ whole genome shotgun (WGS) entry which is preliminary data.</text>
</comment>
<dbReference type="RefSeq" id="WP_119956444.1">
    <property type="nucleotide sequence ID" value="NZ_QYUR01000008.1"/>
</dbReference>
<evidence type="ECO:0000313" key="2">
    <source>
        <dbReference type="Proteomes" id="UP000284021"/>
    </source>
</evidence>
<reference evidence="1 2" key="1">
    <citation type="submission" date="2018-09" db="EMBL/GenBank/DDBJ databases">
        <authorList>
            <person name="Zhu H."/>
        </authorList>
    </citation>
    <scope>NUCLEOTIDE SEQUENCE [LARGE SCALE GENOMIC DNA]</scope>
    <source>
        <strain evidence="1 2">K1S02-6</strain>
    </source>
</reference>
<sequence>MLRVNIIAIDVLLQPDLTMIGKSRAVNARLRENFPAGYELDASHAPHVTLLQRFVRAKDFDAVTAALTKVLVAERPTELRLKTKGYEYAVWGRQAVTAIIVERTPELMRLHQKVIDAVAPFSVSDGTAAAFVGNEINPTTIGWVETFIPKSSGENYVPHVTAGIAKEDFVKQMKAEPYEAFTFKADGVAIYQLGNFGTAAKMLWQNQTSEPRR</sequence>
<dbReference type="InterPro" id="IPR009097">
    <property type="entry name" value="Cyclic_Pdiesterase"/>
</dbReference>
<organism evidence="1 2">
    <name type="scientific">Pseudomonas cavernicola</name>
    <dbReference type="NCBI Taxonomy" id="2320866"/>
    <lineage>
        <taxon>Bacteria</taxon>
        <taxon>Pseudomonadati</taxon>
        <taxon>Pseudomonadota</taxon>
        <taxon>Gammaproteobacteria</taxon>
        <taxon>Pseudomonadales</taxon>
        <taxon>Pseudomonadaceae</taxon>
        <taxon>Pseudomonas</taxon>
    </lineage>
</organism>
<name>A0A418X880_9PSED</name>
<dbReference type="SUPFAM" id="SSF55144">
    <property type="entry name" value="LigT-like"/>
    <property type="match status" value="1"/>
</dbReference>
<keyword evidence="2" id="KW-1185">Reference proteome</keyword>
<dbReference type="AlphaFoldDB" id="A0A418X880"/>
<protein>
    <submittedName>
        <fullName evidence="1">2'-5' RNA ligase family protein</fullName>
    </submittedName>
</protein>
<keyword evidence="1" id="KW-0436">Ligase</keyword>
<dbReference type="EMBL" id="QYUR01000008">
    <property type="protein sequence ID" value="RJG08641.1"/>
    <property type="molecule type" value="Genomic_DNA"/>
</dbReference>
<dbReference type="Proteomes" id="UP000284021">
    <property type="component" value="Unassembled WGS sequence"/>
</dbReference>
<gene>
    <name evidence="1" type="ORF">D3879_22360</name>
</gene>
<dbReference type="GO" id="GO:0016874">
    <property type="term" value="F:ligase activity"/>
    <property type="evidence" value="ECO:0007669"/>
    <property type="project" value="UniProtKB-KW"/>
</dbReference>
<proteinExistence type="predicted"/>
<dbReference type="OrthoDB" id="268668at2"/>
<accession>A0A418X880</accession>
<dbReference type="Pfam" id="PF13563">
    <property type="entry name" value="2_5_RNA_ligase2"/>
    <property type="match status" value="1"/>
</dbReference>
<dbReference type="Gene3D" id="3.90.1140.10">
    <property type="entry name" value="Cyclic phosphodiesterase"/>
    <property type="match status" value="1"/>
</dbReference>
<evidence type="ECO:0000313" key="1">
    <source>
        <dbReference type="EMBL" id="RJG08641.1"/>
    </source>
</evidence>